<evidence type="ECO:0000256" key="3">
    <source>
        <dbReference type="ARBA" id="ARBA00022729"/>
    </source>
</evidence>
<feature type="region of interest" description="Disordered" evidence="5">
    <location>
        <begin position="59"/>
        <end position="210"/>
    </location>
</feature>
<feature type="compositionally biased region" description="Low complexity" evidence="5">
    <location>
        <begin position="2045"/>
        <end position="2054"/>
    </location>
</feature>
<feature type="compositionally biased region" description="Basic and acidic residues" evidence="5">
    <location>
        <begin position="196"/>
        <end position="210"/>
    </location>
</feature>
<evidence type="ECO:0000313" key="9">
    <source>
        <dbReference type="Proteomes" id="UP000312326"/>
    </source>
</evidence>
<evidence type="ECO:0000256" key="4">
    <source>
        <dbReference type="ARBA" id="ARBA00023088"/>
    </source>
</evidence>
<feature type="region of interest" description="Disordered" evidence="5">
    <location>
        <begin position="1393"/>
        <end position="1422"/>
    </location>
</feature>
<dbReference type="Pfam" id="PF00746">
    <property type="entry name" value="Gram_pos_anchor"/>
    <property type="match status" value="1"/>
</dbReference>
<evidence type="ECO:0000256" key="6">
    <source>
        <dbReference type="SAM" id="Phobius"/>
    </source>
</evidence>
<feature type="compositionally biased region" description="Polar residues" evidence="5">
    <location>
        <begin position="1822"/>
        <end position="1831"/>
    </location>
</feature>
<dbReference type="Proteomes" id="UP000312326">
    <property type="component" value="Chromosome"/>
</dbReference>
<accession>A0A5B8EFM1</accession>
<protein>
    <recommendedName>
        <fullName evidence="7">Gram-positive cocci surface proteins LPxTG domain-containing protein</fullName>
    </recommendedName>
</protein>
<gene>
    <name evidence="8" type="ORF">DM298_02675</name>
</gene>
<dbReference type="InterPro" id="IPR041495">
    <property type="entry name" value="Mub_B2"/>
</dbReference>
<organism evidence="8 9">
    <name type="scientific">Lactobacillus amylovorus</name>
    <dbReference type="NCBI Taxonomy" id="1604"/>
    <lineage>
        <taxon>Bacteria</taxon>
        <taxon>Bacillati</taxon>
        <taxon>Bacillota</taxon>
        <taxon>Bacilli</taxon>
        <taxon>Lactobacillales</taxon>
        <taxon>Lactobacillaceae</taxon>
        <taxon>Lactobacillus</taxon>
    </lineage>
</organism>
<dbReference type="InterPro" id="IPR041558">
    <property type="entry name" value="MucBP_2"/>
</dbReference>
<proteinExistence type="predicted"/>
<keyword evidence="1" id="KW-0134">Cell wall</keyword>
<feature type="region of interest" description="Disordered" evidence="5">
    <location>
        <begin position="1806"/>
        <end position="1837"/>
    </location>
</feature>
<evidence type="ECO:0000256" key="2">
    <source>
        <dbReference type="ARBA" id="ARBA00022525"/>
    </source>
</evidence>
<feature type="domain" description="Gram-positive cocci surface proteins LPxTG" evidence="7">
    <location>
        <begin position="2380"/>
        <end position="2418"/>
    </location>
</feature>
<dbReference type="Gene3D" id="2.60.40.4300">
    <property type="match status" value="7"/>
</dbReference>
<feature type="compositionally biased region" description="Basic and acidic residues" evidence="5">
    <location>
        <begin position="125"/>
        <end position="138"/>
    </location>
</feature>
<feature type="compositionally biased region" description="Basic and acidic residues" evidence="5">
    <location>
        <begin position="159"/>
        <end position="171"/>
    </location>
</feature>
<evidence type="ECO:0000259" key="7">
    <source>
        <dbReference type="PROSITE" id="PS50847"/>
    </source>
</evidence>
<keyword evidence="6" id="KW-0812">Transmembrane</keyword>
<evidence type="ECO:0000313" key="8">
    <source>
        <dbReference type="EMBL" id="QDD69904.1"/>
    </source>
</evidence>
<feature type="compositionally biased region" description="Basic and acidic residues" evidence="5">
    <location>
        <begin position="2312"/>
        <end position="2329"/>
    </location>
</feature>
<dbReference type="NCBIfam" id="TIGR01167">
    <property type="entry name" value="LPXTG_anchor"/>
    <property type="match status" value="1"/>
</dbReference>
<keyword evidence="6" id="KW-1133">Transmembrane helix</keyword>
<feature type="compositionally biased region" description="Polar residues" evidence="5">
    <location>
        <begin position="991"/>
        <end position="1003"/>
    </location>
</feature>
<feature type="region of interest" description="Disordered" evidence="5">
    <location>
        <begin position="2045"/>
        <end position="2064"/>
    </location>
</feature>
<feature type="region of interest" description="Disordered" evidence="5">
    <location>
        <begin position="728"/>
        <end position="756"/>
    </location>
</feature>
<dbReference type="Gene3D" id="3.10.20.470">
    <property type="match status" value="7"/>
</dbReference>
<evidence type="ECO:0000256" key="1">
    <source>
        <dbReference type="ARBA" id="ARBA00022512"/>
    </source>
</evidence>
<keyword evidence="4" id="KW-0572">Peptidoglycan-anchor</keyword>
<keyword evidence="6" id="KW-0472">Membrane</keyword>
<feature type="transmembrane region" description="Helical" evidence="6">
    <location>
        <begin position="2391"/>
        <end position="2409"/>
    </location>
</feature>
<dbReference type="EMBL" id="CP029754">
    <property type="protein sequence ID" value="QDD69904.1"/>
    <property type="molecule type" value="Genomic_DNA"/>
</dbReference>
<keyword evidence="3" id="KW-0732">Signal</keyword>
<feature type="compositionally biased region" description="Polar residues" evidence="5">
    <location>
        <begin position="2343"/>
        <end position="2354"/>
    </location>
</feature>
<dbReference type="Pfam" id="PF04650">
    <property type="entry name" value="YSIRK_signal"/>
    <property type="match status" value="1"/>
</dbReference>
<dbReference type="InterPro" id="IPR019931">
    <property type="entry name" value="LPXTG_anchor"/>
</dbReference>
<keyword evidence="2" id="KW-0964">Secreted</keyword>
<feature type="compositionally biased region" description="Polar residues" evidence="5">
    <location>
        <begin position="173"/>
        <end position="190"/>
    </location>
</feature>
<dbReference type="Gene3D" id="3.10.20.320">
    <property type="entry name" value="Putative peptidoglycan bound protein (lpxtg motif)"/>
    <property type="match status" value="1"/>
</dbReference>
<dbReference type="InterPro" id="IPR005877">
    <property type="entry name" value="YSIRK_signal_dom"/>
</dbReference>
<feature type="compositionally biased region" description="Polar residues" evidence="5">
    <location>
        <begin position="96"/>
        <end position="108"/>
    </location>
</feature>
<feature type="region of interest" description="Disordered" evidence="5">
    <location>
        <begin position="2266"/>
        <end position="2354"/>
    </location>
</feature>
<feature type="region of interest" description="Disordered" evidence="5">
    <location>
        <begin position="976"/>
        <end position="1006"/>
    </location>
</feature>
<dbReference type="Pfam" id="PF17965">
    <property type="entry name" value="MucBP_2"/>
    <property type="match status" value="7"/>
</dbReference>
<reference evidence="8 9" key="1">
    <citation type="submission" date="2018-06" db="EMBL/GenBank/DDBJ databases">
        <title>Complete genome sequnece of Lactobacillus amylovorus PMRA3.</title>
        <authorList>
            <person name="Nam Y.-D."/>
            <person name="Chung W.-H."/>
            <person name="Park Y.S."/>
            <person name="Kang J."/>
        </authorList>
    </citation>
    <scope>NUCLEOTIDE SEQUENCE [LARGE SCALE GENOMIC DNA]</scope>
    <source>
        <strain evidence="8 9">PMRA3</strain>
    </source>
</reference>
<sequence>MEAVMLSKNNIHEKLRKIEPQKQRFSIRKFTVGAASVLIGFTFMGINSQTVNAEEVDATEENSEQVEKSNDQTLSDVKAQNEANASDSKTVESKNTDSSTETVSADNNKSLKNDQDNQQLTGKSDSQETKNSSERNESEQQNTSAENVKENDSTPAAEVNKDDSPQRKEEEPTTTTSSVKGQQSKESNSAVVDKNTIAKDSNKNIKTDSKKLTPEQVEKLWGVELFAKDKNLNNRATTFPVENPKEYPKKYANDNNLNNLTLYNTNNSPTGEKVNLKDMYIYQVAQLSDTNQTAILARKSADDDNVYAFIITPQWNRKSYKAYRIESNNTLKLSPTNSVGYKIYYNAPGTMEFNGETIHYSGSTLITGGRYVDGRYLDGSYRYRYQRLQNEYSISNVATGSDSTSIGEILPTYQGNKDTYSLVKFYDKNGNLVENDQDAIYVKGWPGQTFTLENVSQYLKVHEGYYLSNQKEIHDHTDEDGNLTGSISDFEVGGYYRKVYYDNNGKISFIGLYHQISPDGTMAVSLLNANGKQIGNTQDVGAGKSVKFDSNHGYAGYNWTARNPYVTGSVHAIKYVQLGSITYHDIDGNQLQDPTQYENATAATIQPLGNAPKIPGYKLVFVNEKAAQDGQALTIPENLSQDTNLVYAPVDATATIKFVDDDRNEAVLYSDAVSGKYKEEIKWSNTPNYENKGYIFVSSDYPTDKAPTYHYDSSKNVFTVHFKHALEKVDKDNQPQPGDKINSNDSDKDYSKYPAGTDQLTADVSRTIKYVYAKNNEEIAPSVVQPARFDAVGYIDKVTGQWIDQDKTTIEDNNGIYSAQKGTLTHSETPNLKWSEDQTLAEVAAPTVPKPYKPSCQISSYPIPDQGTNIGDVKSITVGHDYGDQTVIVYYASPQTATITYRDITDNKQLGDVVERSGEYNEKIDYDPAKTIKSWENKGYVLVDNPFKPGTLYNDIEVDPTSTNDYVITLKHGVQAVNPENPGKPGEPINPNDSDSPKYPTNTGKEDLTKTVTRTIHYVYGNGPRADKQAADDVKQTTSFTASGYLDKVTGNWVTVDEKGNIAGPSAGLTWTTGQYDEVKSPEVAGYSPDQLIVEGVLNVKHDDQTADVTVKYYANEQAAQIIYYDDTLDKELESESAEGKHDYQIVWKNNPQDVISKYEKLNYELVADKSNIPSADQLYHHDNNQNIFKIYLKHKTASDSKSSTVKRTITYVYEDGREAAPTVVQTLTFTGRGTKDLVTGELVQIDANGNIVVKDHEAVPGEYTWTPDKGDTFKTVVSRTIDNYTADPTIVDSVSGITHTDKDLEEKVVYVANAQTATFIYINDTTKRTLDTHNVPGKYNQPIDYTTKATIDSYVNKGYVLVSDSFPAGAVYQADDTANTYYIHLKHGVQAVNPENPGKPGEPINPNDSDGPKYPTNTGKEDLTKTATRTIHYVYGNGPRADKQAADDVKQTTSFTASGYLDKVTGNWVTVDEKGNIAGPSAGLTWTTGQYDEVKSPEVAGYSPDQLIVEGVLNVKHDDQTADVTVKYYANEQAAQIIYYDDTLDKELESESAEGKHDYQIVWKNNPQDVISKYEKLNYELVADKSNIPSADQLYHHDNNQNIFKIYLKHKTASDSKSSTVKRTITYVYEDGREAAPTVVQTLTFTGRGTKDLVTGELVQIDANGNIVVKDHEAVPGEYTWTPDKGDTFKTVVSPTISGYSPNYIKIEKETVNHDSKDRGATVTYLANEATAQIVYIDDTENGKVLSNDNANGKFDNAINFPDKIASYESQGYVLVSNNFEEGTKFKDNSNDPKLNLFEVHLKHGTVPVTPDKPGDPEQPINPNDPNSPTYPADSKDLTKTVTRTINYYHNEVGGDKVSDTVVQTLTFKGSGYVDKVTGQYVLVDKNNEIILGEDGKPMAGHLIWTNNGTTFVKVDSPEIAGYTASPASIPVMENVTRDQEPIVENVIYTANSEIAKITYIDDVTGQILGTNYAYGYYKDPINFDVNPATAIKAYEKQGYKQVNPEEFTFVNGKNTYGNSKLNPTINHFEVHFTHETVLVGPNDPVTPDTPINPDDPDSPTYPVDAKDLTKEVTRTINYYYNEVGGDKASDTVIQKVIFKGTGYVDKVTGQLVQGPDNLAAGVITWKAVTPTRFEEVDSPVIYGYTPDKYVVDAVEGITRESPDIVENVVYTPVPEPDIPVVPTTIKGSQTIRFVDEKGKELHPSDVQTAEFTNSYTFGMVKVPVIQGYVATEKVAGGKTVTEANPHVVVTVVYKKIGNIIPVDEDNKPIPGVPTPPYKNDPDDPTKVIPTPVPNIPGYTPNGSKVTPSDPTKDTKVIYRKTKGEKPNKPSNAKPGELTGPTKGQTLNKPGNSAITVHPLANAAGSNSSIARAKKSETLPQTGEKNVNKAGIIGLTIATLGALFGLAVEKKRKSKEN</sequence>
<evidence type="ECO:0000256" key="5">
    <source>
        <dbReference type="SAM" id="MobiDB-lite"/>
    </source>
</evidence>
<dbReference type="PROSITE" id="PS50847">
    <property type="entry name" value="GRAM_POS_ANCHORING"/>
    <property type="match status" value="1"/>
</dbReference>
<dbReference type="Pfam" id="PF17966">
    <property type="entry name" value="Muc_B2"/>
    <property type="match status" value="7"/>
</dbReference>
<feature type="compositionally biased region" description="Polar residues" evidence="5">
    <location>
        <begin position="2302"/>
        <end position="2311"/>
    </location>
</feature>
<name>A0A5B8EFM1_LACAM</name>
<dbReference type="NCBIfam" id="TIGR01168">
    <property type="entry name" value="YSIRK_signal"/>
    <property type="match status" value="1"/>
</dbReference>